<dbReference type="CDD" id="cd00093">
    <property type="entry name" value="HTH_XRE"/>
    <property type="match status" value="1"/>
</dbReference>
<dbReference type="Proteomes" id="UP000542674">
    <property type="component" value="Unassembled WGS sequence"/>
</dbReference>
<feature type="domain" description="HTH cro/C1-type" evidence="1">
    <location>
        <begin position="7"/>
        <end position="46"/>
    </location>
</feature>
<keyword evidence="3" id="KW-1185">Reference proteome</keyword>
<reference evidence="2 3" key="1">
    <citation type="submission" date="2020-08" db="EMBL/GenBank/DDBJ databases">
        <title>Sequencing the genomes of 1000 actinobacteria strains.</title>
        <authorList>
            <person name="Klenk H.-P."/>
        </authorList>
    </citation>
    <scope>NUCLEOTIDE SEQUENCE [LARGE SCALE GENOMIC DNA]</scope>
    <source>
        <strain evidence="2 3">DSM 45084</strain>
    </source>
</reference>
<dbReference type="GO" id="GO:0003677">
    <property type="term" value="F:DNA binding"/>
    <property type="evidence" value="ECO:0007669"/>
    <property type="project" value="InterPro"/>
</dbReference>
<sequence length="264" mass="28536">MTLGHAAQRAGLSKGVMSKLENGLRFIRSDEVRALCTLYGVPSDVQEQLVKEASDESSAHLEKSLPGVPKESNTLASYEGDACRMTSWQPLLVPGLLQTFRYTEAFMAADGIPADEIEARAVARLRRQEVLKSRVRYTAYIGEFALGVPVGGPAVMAQQLRELIIAGQRPNVTIRVVPSDAVHSGLLGQWLLLEFPHARPVAHVEQLRSALFLAGPDAQPYADAAARLVDVSMNATDSVRIIEQMAETMEGRAGGGTATVEEVD</sequence>
<protein>
    <submittedName>
        <fullName evidence="2">Transcriptional regulator with XRE-family HTH domain</fullName>
    </submittedName>
</protein>
<dbReference type="SUPFAM" id="SSF47413">
    <property type="entry name" value="lambda repressor-like DNA-binding domains"/>
    <property type="match status" value="1"/>
</dbReference>
<gene>
    <name evidence="2" type="ORF">F4559_001157</name>
</gene>
<evidence type="ECO:0000313" key="3">
    <source>
        <dbReference type="Proteomes" id="UP000542674"/>
    </source>
</evidence>
<dbReference type="AlphaFoldDB" id="A0A7W7WUU5"/>
<dbReference type="Pfam" id="PF13560">
    <property type="entry name" value="HTH_31"/>
    <property type="match status" value="1"/>
</dbReference>
<dbReference type="InterPro" id="IPR001387">
    <property type="entry name" value="Cro/C1-type_HTH"/>
</dbReference>
<proteinExistence type="predicted"/>
<dbReference type="InterPro" id="IPR010982">
    <property type="entry name" value="Lambda_DNA-bd_dom_sf"/>
</dbReference>
<comment type="caution">
    <text evidence="2">The sequence shown here is derived from an EMBL/GenBank/DDBJ whole genome shotgun (WGS) entry which is preliminary data.</text>
</comment>
<name>A0A7W7WUU5_9PSEU</name>
<dbReference type="EMBL" id="JACHJS010000001">
    <property type="protein sequence ID" value="MBB4963798.1"/>
    <property type="molecule type" value="Genomic_DNA"/>
</dbReference>
<accession>A0A7W7WUU5</accession>
<dbReference type="PROSITE" id="PS50943">
    <property type="entry name" value="HTH_CROC1"/>
    <property type="match status" value="1"/>
</dbReference>
<dbReference type="InterPro" id="IPR043917">
    <property type="entry name" value="DUF5753"/>
</dbReference>
<dbReference type="Gene3D" id="1.10.260.40">
    <property type="entry name" value="lambda repressor-like DNA-binding domains"/>
    <property type="match status" value="1"/>
</dbReference>
<organism evidence="2 3">
    <name type="scientific">Saccharothrix violaceirubra</name>
    <dbReference type="NCBI Taxonomy" id="413306"/>
    <lineage>
        <taxon>Bacteria</taxon>
        <taxon>Bacillati</taxon>
        <taxon>Actinomycetota</taxon>
        <taxon>Actinomycetes</taxon>
        <taxon>Pseudonocardiales</taxon>
        <taxon>Pseudonocardiaceae</taxon>
        <taxon>Saccharothrix</taxon>
    </lineage>
</organism>
<evidence type="ECO:0000259" key="1">
    <source>
        <dbReference type="PROSITE" id="PS50943"/>
    </source>
</evidence>
<dbReference type="Pfam" id="PF19054">
    <property type="entry name" value="DUF5753"/>
    <property type="match status" value="1"/>
</dbReference>
<evidence type="ECO:0000313" key="2">
    <source>
        <dbReference type="EMBL" id="MBB4963798.1"/>
    </source>
</evidence>